<comment type="caution">
    <text evidence="11">The sequence shown here is derived from an EMBL/GenBank/DDBJ whole genome shotgun (WGS) entry which is preliminary data.</text>
</comment>
<dbReference type="SUPFAM" id="SSF50022">
    <property type="entry name" value="ISP domain"/>
    <property type="match status" value="1"/>
</dbReference>
<keyword evidence="6" id="KW-0411">Iron-sulfur</keyword>
<evidence type="ECO:0000256" key="4">
    <source>
        <dbReference type="ARBA" id="ARBA00022723"/>
    </source>
</evidence>
<proteinExistence type="predicted"/>
<dbReference type="InterPro" id="IPR036922">
    <property type="entry name" value="Rieske_2Fe-2S_sf"/>
</dbReference>
<evidence type="ECO:0000256" key="1">
    <source>
        <dbReference type="ARBA" id="ARBA00002494"/>
    </source>
</evidence>
<evidence type="ECO:0000256" key="2">
    <source>
        <dbReference type="ARBA" id="ARBA00015816"/>
    </source>
</evidence>
<name>A0A919P3A7_9CELL</name>
<dbReference type="Gene3D" id="2.102.10.10">
    <property type="entry name" value="Rieske [2Fe-2S] iron-sulphur domain"/>
    <property type="match status" value="1"/>
</dbReference>
<evidence type="ECO:0000259" key="10">
    <source>
        <dbReference type="PROSITE" id="PS51296"/>
    </source>
</evidence>
<dbReference type="InterPro" id="IPR005805">
    <property type="entry name" value="Rieske_Fe-S_prot_C"/>
</dbReference>
<evidence type="ECO:0000256" key="6">
    <source>
        <dbReference type="ARBA" id="ARBA00023014"/>
    </source>
</evidence>
<dbReference type="EMBL" id="BONK01000009">
    <property type="protein sequence ID" value="GIG21925.1"/>
    <property type="molecule type" value="Genomic_DNA"/>
</dbReference>
<dbReference type="PROSITE" id="PS51296">
    <property type="entry name" value="RIESKE"/>
    <property type="match status" value="1"/>
</dbReference>
<evidence type="ECO:0000256" key="8">
    <source>
        <dbReference type="ARBA" id="ARBA00029586"/>
    </source>
</evidence>
<dbReference type="InterPro" id="IPR014349">
    <property type="entry name" value="Rieske_Fe-S_prot"/>
</dbReference>
<dbReference type="GO" id="GO:0046872">
    <property type="term" value="F:metal ion binding"/>
    <property type="evidence" value="ECO:0007669"/>
    <property type="project" value="UniProtKB-KW"/>
</dbReference>
<evidence type="ECO:0000256" key="3">
    <source>
        <dbReference type="ARBA" id="ARBA00022714"/>
    </source>
</evidence>
<comment type="cofactor">
    <cofactor evidence="9">
        <name>[2Fe-2S] cluster</name>
        <dbReference type="ChEBI" id="CHEBI:190135"/>
    </cofactor>
</comment>
<comment type="function">
    <text evidence="1">Iron-sulfur subunit of the cytochrome bc1 complex, an essential component of the respiratory electron transport chain required for ATP synthesis. The bc1 complex catalyzes the oxidation of menaquinol and the reduction of cytochrome c in the respiratory chain. The bc1 complex operates through a Q-cycle mechanism that couples electron transfer to generation of the proton gradient that drives ATP synthesis.</text>
</comment>
<keyword evidence="4" id="KW-0479">Metal-binding</keyword>
<evidence type="ECO:0000256" key="5">
    <source>
        <dbReference type="ARBA" id="ARBA00023004"/>
    </source>
</evidence>
<evidence type="ECO:0000256" key="9">
    <source>
        <dbReference type="ARBA" id="ARBA00034078"/>
    </source>
</evidence>
<dbReference type="GO" id="GO:0051537">
    <property type="term" value="F:2 iron, 2 sulfur cluster binding"/>
    <property type="evidence" value="ECO:0007669"/>
    <property type="project" value="UniProtKB-KW"/>
</dbReference>
<dbReference type="CDD" id="cd03467">
    <property type="entry name" value="Rieske"/>
    <property type="match status" value="1"/>
</dbReference>
<dbReference type="RefSeq" id="WP_203755474.1">
    <property type="nucleotide sequence ID" value="NZ_BONK01000009.1"/>
</dbReference>
<feature type="domain" description="Rieske" evidence="10">
    <location>
        <begin position="74"/>
        <end position="169"/>
    </location>
</feature>
<dbReference type="Proteomes" id="UP000632740">
    <property type="component" value="Unassembled WGS sequence"/>
</dbReference>
<keyword evidence="5" id="KW-0408">Iron</keyword>
<dbReference type="PANTHER" id="PTHR10134">
    <property type="entry name" value="CYTOCHROME B-C1 COMPLEX SUBUNIT RIESKE, MITOCHONDRIAL"/>
    <property type="match status" value="1"/>
</dbReference>
<evidence type="ECO:0000256" key="7">
    <source>
        <dbReference type="ARBA" id="ARBA00023157"/>
    </source>
</evidence>
<reference evidence="11" key="1">
    <citation type="submission" date="2021-01" db="EMBL/GenBank/DDBJ databases">
        <title>Whole genome shotgun sequence of Cellulomonas chitinilytica NBRC 110799.</title>
        <authorList>
            <person name="Komaki H."/>
            <person name="Tamura T."/>
        </authorList>
    </citation>
    <scope>NUCLEOTIDE SEQUENCE</scope>
    <source>
        <strain evidence="11">NBRC 110799</strain>
    </source>
</reference>
<keyword evidence="3" id="KW-0001">2Fe-2S</keyword>
<dbReference type="Pfam" id="PF00355">
    <property type="entry name" value="Rieske"/>
    <property type="match status" value="1"/>
</dbReference>
<sequence length="172" mass="16826">MSLTESTPTDAHPFTPGHHPSGGHDCAGCLDRRQVLVRAGLATMGVAAAGVLAACSSSSGGGGDASQAPPAADGSLAQLADIPVGGAISAQDADGKPILLTQPEAGTVVGLSAICTHQGCTVAPDDKDHQLACPCHGSTYDLEGKNTGGPAPSPLPPFDVHVTDGAVFAGKA</sequence>
<accession>A0A919P3A7</accession>
<dbReference type="InterPro" id="IPR017941">
    <property type="entry name" value="Rieske_2Fe-2S"/>
</dbReference>
<organism evidence="11 12">
    <name type="scientific">Cellulomonas chitinilytica</name>
    <dbReference type="NCBI Taxonomy" id="398759"/>
    <lineage>
        <taxon>Bacteria</taxon>
        <taxon>Bacillati</taxon>
        <taxon>Actinomycetota</taxon>
        <taxon>Actinomycetes</taxon>
        <taxon>Micrococcales</taxon>
        <taxon>Cellulomonadaceae</taxon>
        <taxon>Cellulomonas</taxon>
    </lineage>
</organism>
<protein>
    <recommendedName>
        <fullName evidence="2">Cytochrome bc1 complex Rieske iron-sulfur subunit</fullName>
    </recommendedName>
    <alternativeName>
        <fullName evidence="8">Cytochrome bc1 reductase complex subunit QcrA</fullName>
    </alternativeName>
</protein>
<dbReference type="GO" id="GO:0016705">
    <property type="term" value="F:oxidoreductase activity, acting on paired donors, with incorporation or reduction of molecular oxygen"/>
    <property type="evidence" value="ECO:0007669"/>
    <property type="project" value="UniProtKB-ARBA"/>
</dbReference>
<dbReference type="GO" id="GO:0004497">
    <property type="term" value="F:monooxygenase activity"/>
    <property type="evidence" value="ECO:0007669"/>
    <property type="project" value="UniProtKB-ARBA"/>
</dbReference>
<keyword evidence="12" id="KW-1185">Reference proteome</keyword>
<evidence type="ECO:0000313" key="12">
    <source>
        <dbReference type="Proteomes" id="UP000632740"/>
    </source>
</evidence>
<dbReference type="GO" id="GO:0016020">
    <property type="term" value="C:membrane"/>
    <property type="evidence" value="ECO:0007669"/>
    <property type="project" value="InterPro"/>
</dbReference>
<evidence type="ECO:0000313" key="11">
    <source>
        <dbReference type="EMBL" id="GIG21925.1"/>
    </source>
</evidence>
<gene>
    <name evidence="11" type="ORF">Cch01nite_26490</name>
</gene>
<dbReference type="AlphaFoldDB" id="A0A919P3A7"/>
<dbReference type="PRINTS" id="PR00162">
    <property type="entry name" value="RIESKE"/>
</dbReference>
<keyword evidence="7" id="KW-1015">Disulfide bond</keyword>